<accession>A0A0G4EIC7</accession>
<dbReference type="AlphaFoldDB" id="A0A0G4EIC7"/>
<evidence type="ECO:0000256" key="1">
    <source>
        <dbReference type="SAM" id="Coils"/>
    </source>
</evidence>
<dbReference type="InParanoid" id="A0A0G4EIC7"/>
<feature type="compositionally biased region" description="Pro residues" evidence="2">
    <location>
        <begin position="533"/>
        <end position="547"/>
    </location>
</feature>
<feature type="region of interest" description="Disordered" evidence="2">
    <location>
        <begin position="352"/>
        <end position="694"/>
    </location>
</feature>
<feature type="compositionally biased region" description="Basic and acidic residues" evidence="2">
    <location>
        <begin position="451"/>
        <end position="497"/>
    </location>
</feature>
<feature type="coiled-coil region" evidence="1">
    <location>
        <begin position="708"/>
        <end position="735"/>
    </location>
</feature>
<dbReference type="STRING" id="1169540.A0A0G4EIC7"/>
<feature type="region of interest" description="Disordered" evidence="2">
    <location>
        <begin position="26"/>
        <end position="311"/>
    </location>
</feature>
<feature type="compositionally biased region" description="Basic and acidic residues" evidence="2">
    <location>
        <begin position="627"/>
        <end position="642"/>
    </location>
</feature>
<feature type="compositionally biased region" description="Gly residues" evidence="2">
    <location>
        <begin position="46"/>
        <end position="56"/>
    </location>
</feature>
<name>A0A0G4EIC7_VITBC</name>
<dbReference type="Proteomes" id="UP000041254">
    <property type="component" value="Unassembled WGS sequence"/>
</dbReference>
<dbReference type="PANTHER" id="PTHR45691">
    <property type="entry name" value="PROTEIN DIAPHANOUS"/>
    <property type="match status" value="1"/>
</dbReference>
<dbReference type="PANTHER" id="PTHR45691:SF1">
    <property type="entry name" value="FH2 DOMAIN-CONTAINING PROTEIN 1-RELATED"/>
    <property type="match status" value="1"/>
</dbReference>
<dbReference type="GO" id="GO:0005884">
    <property type="term" value="C:actin filament"/>
    <property type="evidence" value="ECO:0007669"/>
    <property type="project" value="TreeGrafter"/>
</dbReference>
<feature type="region of interest" description="Disordered" evidence="2">
    <location>
        <begin position="766"/>
        <end position="814"/>
    </location>
</feature>
<feature type="compositionally biased region" description="Basic and acidic residues" evidence="2">
    <location>
        <begin position="207"/>
        <end position="219"/>
    </location>
</feature>
<evidence type="ECO:0000256" key="2">
    <source>
        <dbReference type="SAM" id="MobiDB-lite"/>
    </source>
</evidence>
<keyword evidence="1" id="KW-0175">Coiled coil</keyword>
<proteinExistence type="predicted"/>
<evidence type="ECO:0000313" key="3">
    <source>
        <dbReference type="EMBL" id="CEL95758.1"/>
    </source>
</evidence>
<evidence type="ECO:0000313" key="4">
    <source>
        <dbReference type="Proteomes" id="UP000041254"/>
    </source>
</evidence>
<feature type="compositionally biased region" description="Basic and acidic residues" evidence="2">
    <location>
        <begin position="269"/>
        <end position="288"/>
    </location>
</feature>
<feature type="compositionally biased region" description="Basic and acidic residues" evidence="2">
    <location>
        <begin position="1082"/>
        <end position="1092"/>
    </location>
</feature>
<feature type="compositionally biased region" description="Low complexity" evidence="2">
    <location>
        <begin position="358"/>
        <end position="369"/>
    </location>
</feature>
<feature type="region of interest" description="Disordered" evidence="2">
    <location>
        <begin position="1082"/>
        <end position="1109"/>
    </location>
</feature>
<feature type="compositionally biased region" description="Low complexity" evidence="2">
    <location>
        <begin position="170"/>
        <end position="184"/>
    </location>
</feature>
<feature type="coiled-coil region" evidence="1">
    <location>
        <begin position="916"/>
        <end position="943"/>
    </location>
</feature>
<reference evidence="3 4" key="1">
    <citation type="submission" date="2014-11" db="EMBL/GenBank/DDBJ databases">
        <authorList>
            <person name="Zhu J."/>
            <person name="Qi W."/>
            <person name="Song R."/>
        </authorList>
    </citation>
    <scope>NUCLEOTIDE SEQUENCE [LARGE SCALE GENOMIC DNA]</scope>
</reference>
<feature type="compositionally biased region" description="Pro residues" evidence="2">
    <location>
        <begin position="99"/>
        <end position="111"/>
    </location>
</feature>
<dbReference type="GO" id="GO:0030041">
    <property type="term" value="P:actin filament polymerization"/>
    <property type="evidence" value="ECO:0007669"/>
    <property type="project" value="TreeGrafter"/>
</dbReference>
<dbReference type="VEuPathDB" id="CryptoDB:Vbra_4996"/>
<feature type="compositionally biased region" description="Basic and acidic residues" evidence="2">
    <location>
        <begin position="57"/>
        <end position="67"/>
    </location>
</feature>
<keyword evidence="4" id="KW-1185">Reference proteome</keyword>
<protein>
    <recommendedName>
        <fullName evidence="5">CCDC66 domain-containing protein</fullName>
    </recommendedName>
</protein>
<evidence type="ECO:0008006" key="5">
    <source>
        <dbReference type="Google" id="ProtNLM"/>
    </source>
</evidence>
<feature type="compositionally biased region" description="Basic and acidic residues" evidence="2">
    <location>
        <begin position="412"/>
        <end position="424"/>
    </location>
</feature>
<gene>
    <name evidence="3" type="ORF">Vbra_4996</name>
</gene>
<organism evidence="3 4">
    <name type="scientific">Vitrella brassicaformis (strain CCMP3155)</name>
    <dbReference type="NCBI Taxonomy" id="1169540"/>
    <lineage>
        <taxon>Eukaryota</taxon>
        <taxon>Sar</taxon>
        <taxon>Alveolata</taxon>
        <taxon>Colpodellida</taxon>
        <taxon>Vitrellaceae</taxon>
        <taxon>Vitrella</taxon>
    </lineage>
</organism>
<sequence>MFGEEPSSVGKSRRDIVWEQKRQRYFESKGLNRPPGAAPPFFDGRGSVGAVGGGVDLGERRRSRDYLFEPLDAAPVPPPQQDPFRNPVRFSPSPQQPLSSPPLPPPSPSQAPLPSSLEFQPISPQQPPAGGHRTPPLMDVPAGQVGRDERYMTPPRLRRVDEGDQTAAQSLSPSPSVGVLPMGGDNDRQKKLSKQQEYARALQQQMEEQRKAREAEKQMRRASPPTTHLPPVAAARHSTPPPSNPLLGEASERPTARPLGSRHSPQLDQRPESHPPPLRMERRGRVTDEDMGDGIPPARAHSLGPPVYGAGDGVQNPYAPIPPMYGYGGAPPPPGPYYPPYPYYPPPFPPYYPPMPPQAAVSPPGAYGTPPAPVPTYPSPQRASEPSAAPQVPPSLYGNASFAMQPPPPAKKAKELHTTKEKKMIGPNGGGIVGAGDWGSGLFSGLGQETAESKRAKKHQEYMAELERQIKEKEARKREEQERAREEERREEEKIQRDIQMLQRRGSSERLKHMAQAESPSPQFGLPPRSSSPKPPSPFPDAPPPPVSKRDLHRPKKIIDIDGERQTAAVRDPSRWGGFASAPDATPVPAPSHDDDAPVGFGGGRNRRGRPSVDSPQPVEAPPVSSAKEERQEEQSQMETRRAPRAGSRQRHRDKSLPPDIRSQPRSPNGRALTKRTTHERFSAAPPSNNDVFRAASESLDIELRRLQSDFKRQHDEMKQHIQAIQEESRRAQESHMREIHKEFTSIKSQIDRNRQQTDLFSALARTPSQPAYTQPPSPPTMHPIQSQSVLPPPPFSAEGQARSVKDESGSGVHPSGIVMSDSLMSGSSMVLLPTESKLQYLSEKELRDRSFTNGGRSSVVSRDSFIRSSPLRLAGSHAIEAYTGGRAKYEPLVTDGADRLELTSEWGGDTATAHMKELYRRNMRKIEELRKLEQLLRQKQQVDLGTGEDKAPSLNNVINAKTQQEEQDDARPPPRKYTFDVPPTALILENRTRRKPSSAEANMRRERRLLPPRGRSSIKSAAAGLMHLEGCEPPAVSRPDHPFAASANFFMTSGLEECSLSGKAEFVPIEQLEGTYSFRFDESHELEESVPREPPTPMPLPEEGGDTG</sequence>
<dbReference type="InterPro" id="IPR051412">
    <property type="entry name" value="Formin_Homology_Diaphanous_sf"/>
</dbReference>
<feature type="compositionally biased region" description="Gly residues" evidence="2">
    <location>
        <begin position="427"/>
        <end position="444"/>
    </location>
</feature>
<dbReference type="EMBL" id="CDMY01000238">
    <property type="protein sequence ID" value="CEL95758.1"/>
    <property type="molecule type" value="Genomic_DNA"/>
</dbReference>